<name>A0AA85FF71_9TREM</name>
<keyword evidence="3" id="KW-1185">Reference proteome</keyword>
<dbReference type="Proteomes" id="UP000050792">
    <property type="component" value="Unassembled WGS sequence"/>
</dbReference>
<feature type="region of interest" description="Disordered" evidence="1">
    <location>
        <begin position="907"/>
        <end position="960"/>
    </location>
</feature>
<evidence type="ECO:0000259" key="2">
    <source>
        <dbReference type="Pfam" id="PF18658"/>
    </source>
</evidence>
<evidence type="ECO:0000256" key="1">
    <source>
        <dbReference type="SAM" id="MobiDB-lite"/>
    </source>
</evidence>
<feature type="compositionally biased region" description="Low complexity" evidence="1">
    <location>
        <begin position="917"/>
        <end position="946"/>
    </location>
</feature>
<feature type="region of interest" description="Disordered" evidence="1">
    <location>
        <begin position="216"/>
        <end position="245"/>
    </location>
</feature>
<proteinExistence type="predicted"/>
<dbReference type="InterPro" id="IPR040647">
    <property type="entry name" value="SPIN-DOC_Znf-C2H2"/>
</dbReference>
<reference evidence="3" key="1">
    <citation type="submission" date="2022-06" db="EMBL/GenBank/DDBJ databases">
        <authorList>
            <person name="Berger JAMES D."/>
            <person name="Berger JAMES D."/>
        </authorList>
    </citation>
    <scope>NUCLEOTIDE SEQUENCE [LARGE SCALE GENOMIC DNA]</scope>
</reference>
<sequence>MSTNHDVYKPSSILSTESIDLKMQNHETNWSTLNNHDYTWTSSCNTSIISDTSSNYTTEYYKPISSNTNNLCPISIHDQSSSSLSEYLYNGSNIFQSLKTINTYNNTTSDPLDYSIHSSMDNLKDPIMTFNRSHIQLQSNYIHSSINQQNQDNSQSSFLLKNTTTSIDSPMNTIINNGQLLKRKYSKNISNLSRKYNGKQLKTENIKNIDLNHSIISNSDNSNDNNNNISNNNSNDNNSNSNNNNCNVITQFNNNNQLITNGISKENYLFTKNKYKKTNSITRKKSKINKNIQINNHEIINNISTIITTIDYSISNNIINENNNENKIYTTDTTTTSTTSTTTTTTTTTNNNNNNVIKKTTDCRAAYKYLTWREKDRRRRFREEWKHLWLVIPYGLYEVMCLVCHKVMTQRKVDTIKRHTVRRHVELIGMSESEREKLFNQLIKQYTMLGVANYNSSTDIPNILHRKSDCLYQTDPTKNCDESSNVKASSEILINDFNNTNKCLLEQHSIMNRLKNIDTKNDSLMNRESDFQHPLAKQDKQLDRKLYQTTKMTPRYSRNSCSKKYRTLPEVKQDRSFTEDLKGLSKHMPEDWDDPSIFEKSFPLQNSPTDTPRHYCNRLEYPHNEDRFYIGTLGSKVMPSSTNSMMPSFSPFSTVVPISKCSSCIHPSKSENFHNFLKSYVSMNSLLSSSNMPTSSISSLLMPQIFSTLNNSNKLSTSMKSTSSLYTNNDISCHTGSGNRDNNNNSTSANESHQNYRLSSTEKQTTINDYRKRSNQLLDSSINTQMSLTNDILTNNIKNIKVPYIQQFSTQNINEDSHYKSVHSPNLRISPNSSILGSLPFMMSTFMTDLLKHETDDEILPGMQESTLNTLVNKRNSVHMSNPELFNDCPIDHKTSDRKTNFISRKEEQVVNPSGTKSNSKSKSNSSSKQFTISSLLDNESLSSENRTSSAKHHDELIPDIQKKDTVLQGYNYHNCSAQNPQAKRKIEQLPIPCVHCNSESANNCNDEASEQFVSNVTSGDNLFRSNTDSIDISIAKQIDAFRERQSAFSSPTGLPNVSVNRKLLEHYTSIPELYQSYTDIFHLIYCLKNQIPINCLSNSNTFHNQNSGALETYMKSYYLELLRHQYDVPSTDLSTHRIPTTLCSSIHKENELVNFKKCTNELQKSSIID</sequence>
<dbReference type="AlphaFoldDB" id="A0AA85FF71"/>
<dbReference type="Pfam" id="PF18658">
    <property type="entry name" value="zf-C2H2_12"/>
    <property type="match status" value="1"/>
</dbReference>
<evidence type="ECO:0000313" key="3">
    <source>
        <dbReference type="Proteomes" id="UP000050792"/>
    </source>
</evidence>
<protein>
    <recommendedName>
        <fullName evidence="2">SPIN-DOC-like zinc-finger domain-containing protein</fullName>
    </recommendedName>
</protein>
<evidence type="ECO:0000313" key="4">
    <source>
        <dbReference type="WBParaSite" id="SRDH1_48810.1"/>
    </source>
</evidence>
<feature type="compositionally biased region" description="Polar residues" evidence="1">
    <location>
        <begin position="753"/>
        <end position="767"/>
    </location>
</feature>
<feature type="compositionally biased region" description="Low complexity" evidence="1">
    <location>
        <begin position="737"/>
        <end position="752"/>
    </location>
</feature>
<reference evidence="4" key="2">
    <citation type="submission" date="2023-11" db="UniProtKB">
        <authorList>
            <consortium name="WormBaseParasite"/>
        </authorList>
    </citation>
    <scope>IDENTIFICATION</scope>
</reference>
<dbReference type="WBParaSite" id="SRDH1_48810.1">
    <property type="protein sequence ID" value="SRDH1_48810.1"/>
    <property type="gene ID" value="SRDH1_48810"/>
</dbReference>
<accession>A0AA85FF71</accession>
<organism evidence="3 4">
    <name type="scientific">Schistosoma rodhaini</name>
    <dbReference type="NCBI Taxonomy" id="6188"/>
    <lineage>
        <taxon>Eukaryota</taxon>
        <taxon>Metazoa</taxon>
        <taxon>Spiralia</taxon>
        <taxon>Lophotrochozoa</taxon>
        <taxon>Platyhelminthes</taxon>
        <taxon>Trematoda</taxon>
        <taxon>Digenea</taxon>
        <taxon>Strigeidida</taxon>
        <taxon>Schistosomatoidea</taxon>
        <taxon>Schistosomatidae</taxon>
        <taxon>Schistosoma</taxon>
    </lineage>
</organism>
<feature type="domain" description="SPIN-DOC-like zinc-finger" evidence="2">
    <location>
        <begin position="383"/>
        <end position="439"/>
    </location>
</feature>
<feature type="region of interest" description="Disordered" evidence="1">
    <location>
        <begin position="733"/>
        <end position="767"/>
    </location>
</feature>